<dbReference type="Proteomes" id="UP000004080">
    <property type="component" value="Unassembled WGS sequence"/>
</dbReference>
<keyword evidence="6 10" id="KW-1133">Transmembrane helix</keyword>
<evidence type="ECO:0000256" key="7">
    <source>
        <dbReference type="ARBA" id="ARBA00023136"/>
    </source>
</evidence>
<evidence type="ECO:0000256" key="10">
    <source>
        <dbReference type="SAM" id="Phobius"/>
    </source>
</evidence>
<keyword evidence="3 9" id="KW-1003">Cell membrane</keyword>
<dbReference type="PIRSF" id="PIRSF016636">
    <property type="entry name" value="AlgI_DltB"/>
    <property type="match status" value="1"/>
</dbReference>
<keyword evidence="12" id="KW-1185">Reference proteome</keyword>
<comment type="pathway">
    <text evidence="9">Cell wall biogenesis; lipoteichoic acid biosynthesis.</text>
</comment>
<dbReference type="GO" id="GO:0016746">
    <property type="term" value="F:acyltransferase activity"/>
    <property type="evidence" value="ECO:0007669"/>
    <property type="project" value="UniProtKB-KW"/>
</dbReference>
<feature type="transmembrane region" description="Helical" evidence="10">
    <location>
        <begin position="189"/>
        <end position="210"/>
    </location>
</feature>
<feature type="transmembrane region" description="Helical" evidence="10">
    <location>
        <begin position="6"/>
        <end position="25"/>
    </location>
</feature>
<keyword evidence="5 10" id="KW-0812">Transmembrane</keyword>
<dbReference type="GO" id="GO:0005886">
    <property type="term" value="C:plasma membrane"/>
    <property type="evidence" value="ECO:0007669"/>
    <property type="project" value="UniProtKB-SubCell"/>
</dbReference>
<comment type="similarity">
    <text evidence="2 9">Belongs to the membrane-bound acyltransferase family.</text>
</comment>
<dbReference type="GO" id="GO:0070395">
    <property type="term" value="P:lipoteichoic acid biosynthetic process"/>
    <property type="evidence" value="ECO:0007669"/>
    <property type="project" value="UniProtKB-UniRule"/>
</dbReference>
<feature type="transmembrane region" description="Helical" evidence="10">
    <location>
        <begin position="231"/>
        <end position="259"/>
    </location>
</feature>
<feature type="transmembrane region" description="Helical" evidence="10">
    <location>
        <begin position="114"/>
        <end position="131"/>
    </location>
</feature>
<protein>
    <recommendedName>
        <fullName evidence="9">Teichoic acid D-alanyltransferase</fullName>
        <ecNumber evidence="9">2.3.1.-</ecNumber>
    </recommendedName>
</protein>
<keyword evidence="8 9" id="KW-0012">Acyltransferase</keyword>
<feature type="transmembrane region" description="Helical" evidence="10">
    <location>
        <begin position="373"/>
        <end position="393"/>
    </location>
</feature>
<evidence type="ECO:0000256" key="2">
    <source>
        <dbReference type="ARBA" id="ARBA00010323"/>
    </source>
</evidence>
<dbReference type="RefSeq" id="WP_007200187.1">
    <property type="nucleotide sequence ID" value="NZ_AKKV01000005.1"/>
</dbReference>
<dbReference type="EMBL" id="AKKV01000005">
    <property type="protein sequence ID" value="EIT87384.1"/>
    <property type="molecule type" value="Genomic_DNA"/>
</dbReference>
<evidence type="ECO:0000256" key="8">
    <source>
        <dbReference type="ARBA" id="ARBA00023315"/>
    </source>
</evidence>
<dbReference type="Pfam" id="PF03062">
    <property type="entry name" value="MBOAT"/>
    <property type="match status" value="1"/>
</dbReference>
<dbReference type="OrthoDB" id="9805788at2"/>
<keyword evidence="7 9" id="KW-0472">Membrane</keyword>
<accession>I8ANI6</accession>
<feature type="transmembrane region" description="Helical" evidence="10">
    <location>
        <begin position="338"/>
        <end position="357"/>
    </location>
</feature>
<evidence type="ECO:0000256" key="9">
    <source>
        <dbReference type="PIRNR" id="PIRNR016636"/>
    </source>
</evidence>
<dbReference type="STRING" id="1196324.A374_00380"/>
<dbReference type="PIRSF" id="PIRSF500216">
    <property type="entry name" value="DltB"/>
    <property type="match status" value="1"/>
</dbReference>
<feature type="transmembrane region" description="Helical" evidence="10">
    <location>
        <begin position="57"/>
        <end position="79"/>
    </location>
</feature>
<dbReference type="InterPro" id="IPR024194">
    <property type="entry name" value="Ac/AlaTfrase_AlgI/DltB"/>
</dbReference>
<dbReference type="UniPathway" id="UPA00556"/>
<comment type="subcellular location">
    <subcellularLocation>
        <location evidence="1">Cell membrane</location>
        <topology evidence="1">Multi-pass membrane protein</topology>
    </subcellularLocation>
</comment>
<evidence type="ECO:0000256" key="1">
    <source>
        <dbReference type="ARBA" id="ARBA00004651"/>
    </source>
</evidence>
<keyword evidence="4 9" id="KW-0808">Transferase</keyword>
<dbReference type="eggNOG" id="COG1696">
    <property type="taxonomic scope" value="Bacteria"/>
</dbReference>
<evidence type="ECO:0000256" key="6">
    <source>
        <dbReference type="ARBA" id="ARBA00022989"/>
    </source>
</evidence>
<evidence type="ECO:0000256" key="5">
    <source>
        <dbReference type="ARBA" id="ARBA00022692"/>
    </source>
</evidence>
<organism evidence="11 12">
    <name type="scientific">Fictibacillus macauensis ZFHKF-1</name>
    <dbReference type="NCBI Taxonomy" id="1196324"/>
    <lineage>
        <taxon>Bacteria</taxon>
        <taxon>Bacillati</taxon>
        <taxon>Bacillota</taxon>
        <taxon>Bacilli</taxon>
        <taxon>Bacillales</taxon>
        <taxon>Fictibacillaceae</taxon>
        <taxon>Fictibacillus</taxon>
    </lineage>
</organism>
<dbReference type="AlphaFoldDB" id="I8ANI6"/>
<dbReference type="PATRIC" id="fig|1196324.3.peg.77"/>
<dbReference type="InterPro" id="IPR024024">
    <property type="entry name" value="DltB"/>
</dbReference>
<gene>
    <name evidence="11" type="ORF">A374_00380</name>
</gene>
<dbReference type="InterPro" id="IPR004299">
    <property type="entry name" value="MBOAT_fam"/>
</dbReference>
<evidence type="ECO:0000313" key="12">
    <source>
        <dbReference type="Proteomes" id="UP000004080"/>
    </source>
</evidence>
<dbReference type="InterPro" id="IPR051085">
    <property type="entry name" value="MB_O-acyltransferase"/>
</dbReference>
<dbReference type="PANTHER" id="PTHR13285">
    <property type="entry name" value="ACYLTRANSFERASE"/>
    <property type="match status" value="1"/>
</dbReference>
<evidence type="ECO:0000313" key="11">
    <source>
        <dbReference type="EMBL" id="EIT87384.1"/>
    </source>
</evidence>
<dbReference type="EC" id="2.3.1.-" evidence="9"/>
<dbReference type="PANTHER" id="PTHR13285:SF23">
    <property type="entry name" value="TEICHOIC ACID D-ALANYLTRANSFERASE"/>
    <property type="match status" value="1"/>
</dbReference>
<proteinExistence type="inferred from homology"/>
<feature type="transmembrane region" description="Helical" evidence="10">
    <location>
        <begin position="91"/>
        <end position="108"/>
    </location>
</feature>
<feature type="transmembrane region" description="Helical" evidence="10">
    <location>
        <begin position="313"/>
        <end position="332"/>
    </location>
</feature>
<evidence type="ECO:0000256" key="4">
    <source>
        <dbReference type="ARBA" id="ARBA00022679"/>
    </source>
</evidence>
<comment type="caution">
    <text evidence="11">The sequence shown here is derived from an EMBL/GenBank/DDBJ whole genome shotgun (WGS) entry which is preliminary data.</text>
</comment>
<name>I8ANI6_9BACL</name>
<reference evidence="11 12" key="1">
    <citation type="journal article" date="2012" name="J. Bacteriol.">
        <title>Genome of Bacillus macauensis ZFHKF-1, a Long-Chain-Forming Bacterium.</title>
        <authorList>
            <person name="Cai L."/>
            <person name="Zhang T."/>
        </authorList>
    </citation>
    <scope>NUCLEOTIDE SEQUENCE [LARGE SCALE GENOMIC DNA]</scope>
    <source>
        <strain evidence="11 12">ZFHKF-1</strain>
    </source>
</reference>
<feature type="transmembrane region" description="Helical" evidence="10">
    <location>
        <begin position="32"/>
        <end position="51"/>
    </location>
</feature>
<comment type="function">
    <text evidence="9">O-acyltransferase that catalyzes D-alanylation of both teichoic acid and lipoteichoic acid (LTA). D-alanylation of LTA plays an important role in modulating the properties of the cell wall in Gram-positive bacteria, influencing the net charge of the cell wall. Catalyzes D-alanylation from DltC carrier protein.</text>
</comment>
<evidence type="ECO:0000256" key="3">
    <source>
        <dbReference type="ARBA" id="ARBA00022475"/>
    </source>
</evidence>
<dbReference type="NCBIfam" id="TIGR04091">
    <property type="entry name" value="LTA_dltB"/>
    <property type="match status" value="1"/>
</dbReference>
<sequence length="409" mass="48428">MTVFGSFSFFFILAAFLIPTVILGLQGKSNKTYNMIMNLLFLIIIFSNVSNGNVNKTIYAAICLVIFTIWQMMIIKGYIAYRKRENKTSTFYIVVILSILPLVISKSMPFIDKHLSFIGFLGISYLTFKGVQIVMETRDGLIKEQLPLDRLIYFILYFPAVSSGPIDRYRRFDKDISTVPTSEQYQEMLYIGINRIFQGFLYKFIIGYLINNELLLKLNDISWISTFQREIIYMYGYSLYLFFDFAGYSAFAIGVSYIMGVRTPENFNKPFISRNIKDFWNRWHMTLSFWFRDYVYMRLVFWITKKKWIKDRIAISNIGYVVLFMLMGIWHVAGGAALQYIVYGLYHALIMVLYNYFEKWNKKHKKWPQKNKFVHVFSIFLTFNFICFGFYIFSGHLTNYWQSGNFLHS</sequence>